<evidence type="ECO:0000313" key="3">
    <source>
        <dbReference type="Proteomes" id="UP000002007"/>
    </source>
</evidence>
<keyword evidence="1" id="KW-0472">Membrane</keyword>
<protein>
    <submittedName>
        <fullName evidence="2">Permease transporter, MFS family</fullName>
    </submittedName>
</protein>
<dbReference type="SUPFAM" id="SSF103473">
    <property type="entry name" value="MFS general substrate transporter"/>
    <property type="match status" value="1"/>
</dbReference>
<dbReference type="eggNOG" id="ENOG502ZBI5">
    <property type="taxonomic scope" value="Bacteria"/>
</dbReference>
<keyword evidence="3" id="KW-1185">Reference proteome</keyword>
<sequence>MISFALFLGWVSEDSLWAVLGTMGASQAGLNDAQIGLVLSGSTAGGVLASLFMTAIGNRLGRTEPLIVLVLLGSALKFVIPHLGDSAGFMVTVIIWNTIYALVFAYVSVVAAALDRSGRWSAPLTGVYLVGSALAPFAGTFITEQFGFVLFGTVISLTSSLVIIPFSIAARRSAQQFQPIIQGAESLVAKEVV</sequence>
<dbReference type="AlphaFoldDB" id="A9WQF8"/>
<name>A9WQF8_RENSM</name>
<feature type="transmembrane region" description="Helical" evidence="1">
    <location>
        <begin position="126"/>
        <end position="142"/>
    </location>
</feature>
<dbReference type="EMBL" id="CP000910">
    <property type="protein sequence ID" value="ABY22608.1"/>
    <property type="molecule type" value="Genomic_DNA"/>
</dbReference>
<keyword evidence="1" id="KW-0812">Transmembrane</keyword>
<dbReference type="HOGENOM" id="CLU_1407754_0_0_11"/>
<organism evidence="2 3">
    <name type="scientific">Renibacterium salmoninarum (strain ATCC 33209 / DSM 20767 / JCM 11484 / NBRC 15589 / NCIMB 2235)</name>
    <dbReference type="NCBI Taxonomy" id="288705"/>
    <lineage>
        <taxon>Bacteria</taxon>
        <taxon>Bacillati</taxon>
        <taxon>Actinomycetota</taxon>
        <taxon>Actinomycetes</taxon>
        <taxon>Micrococcales</taxon>
        <taxon>Micrococcaceae</taxon>
        <taxon>Renibacterium</taxon>
    </lineage>
</organism>
<reference evidence="3" key="1">
    <citation type="journal article" date="2008" name="J. Bacteriol.">
        <title>Genome sequence of the fish pathogen Renibacterium salmoninarum suggests reductive evolution away from an environmental Arthrobacter ancestor.</title>
        <authorList>
            <person name="Wiens G.D."/>
            <person name="Rockey D.D."/>
            <person name="Wu Z."/>
            <person name="Chang J."/>
            <person name="Levy R."/>
            <person name="Crane S."/>
            <person name="Chen D.S."/>
            <person name="Capri G.R."/>
            <person name="Burnett J.R."/>
            <person name="Sudheesh P.S."/>
            <person name="Schipma M.J."/>
            <person name="Burd H."/>
            <person name="Bhattacharyya A."/>
            <person name="Rhodes L.D."/>
            <person name="Kaul R."/>
            <person name="Strom M.S."/>
        </authorList>
    </citation>
    <scope>NUCLEOTIDE SEQUENCE [LARGE SCALE GENOMIC DNA]</scope>
    <source>
        <strain evidence="3">ATCC 33209 / DSM 20767 / JCM 11484 / NBRC 15589 / NCIMB 2235</strain>
    </source>
</reference>
<proteinExistence type="predicted"/>
<accession>A9WQF8</accession>
<dbReference type="STRING" id="288705.RSal33209_0865"/>
<feature type="transmembrane region" description="Helical" evidence="1">
    <location>
        <begin position="89"/>
        <end position="114"/>
    </location>
</feature>
<dbReference type="InterPro" id="IPR036259">
    <property type="entry name" value="MFS_trans_sf"/>
</dbReference>
<keyword evidence="1" id="KW-1133">Transmembrane helix</keyword>
<dbReference type="Proteomes" id="UP000002007">
    <property type="component" value="Chromosome"/>
</dbReference>
<gene>
    <name evidence="2" type="ordered locus">RSal33209_0865</name>
</gene>
<dbReference type="Gene3D" id="1.20.1250.20">
    <property type="entry name" value="MFS general substrate transporter like domains"/>
    <property type="match status" value="1"/>
</dbReference>
<evidence type="ECO:0000313" key="2">
    <source>
        <dbReference type="EMBL" id="ABY22608.1"/>
    </source>
</evidence>
<feature type="transmembrane region" description="Helical" evidence="1">
    <location>
        <begin position="34"/>
        <end position="54"/>
    </location>
</feature>
<evidence type="ECO:0000256" key="1">
    <source>
        <dbReference type="SAM" id="Phobius"/>
    </source>
</evidence>
<feature type="transmembrane region" description="Helical" evidence="1">
    <location>
        <begin position="148"/>
        <end position="170"/>
    </location>
</feature>
<dbReference type="KEGG" id="rsa:RSal33209_0865"/>
<feature type="transmembrane region" description="Helical" evidence="1">
    <location>
        <begin position="66"/>
        <end position="83"/>
    </location>
</feature>